<evidence type="ECO:0000313" key="2">
    <source>
        <dbReference type="Proteomes" id="UP000325081"/>
    </source>
</evidence>
<dbReference type="GO" id="GO:0016301">
    <property type="term" value="F:kinase activity"/>
    <property type="evidence" value="ECO:0007669"/>
    <property type="project" value="UniProtKB-KW"/>
</dbReference>
<dbReference type="EMBL" id="BKCP01004224">
    <property type="protein sequence ID" value="GER29707.1"/>
    <property type="molecule type" value="Genomic_DNA"/>
</dbReference>
<organism evidence="1 2">
    <name type="scientific">Striga asiatica</name>
    <name type="common">Asiatic witchweed</name>
    <name type="synonym">Buchnera asiatica</name>
    <dbReference type="NCBI Taxonomy" id="4170"/>
    <lineage>
        <taxon>Eukaryota</taxon>
        <taxon>Viridiplantae</taxon>
        <taxon>Streptophyta</taxon>
        <taxon>Embryophyta</taxon>
        <taxon>Tracheophyta</taxon>
        <taxon>Spermatophyta</taxon>
        <taxon>Magnoliopsida</taxon>
        <taxon>eudicotyledons</taxon>
        <taxon>Gunneridae</taxon>
        <taxon>Pentapetalae</taxon>
        <taxon>asterids</taxon>
        <taxon>lamiids</taxon>
        <taxon>Lamiales</taxon>
        <taxon>Orobanchaceae</taxon>
        <taxon>Buchnereae</taxon>
        <taxon>Striga</taxon>
    </lineage>
</organism>
<keyword evidence="1" id="KW-0418">Kinase</keyword>
<reference evidence="2" key="1">
    <citation type="journal article" date="2019" name="Curr. Biol.">
        <title>Genome Sequence of Striga asiatica Provides Insight into the Evolution of Plant Parasitism.</title>
        <authorList>
            <person name="Yoshida S."/>
            <person name="Kim S."/>
            <person name="Wafula E.K."/>
            <person name="Tanskanen J."/>
            <person name="Kim Y.M."/>
            <person name="Honaas L."/>
            <person name="Yang Z."/>
            <person name="Spallek T."/>
            <person name="Conn C.E."/>
            <person name="Ichihashi Y."/>
            <person name="Cheong K."/>
            <person name="Cui S."/>
            <person name="Der J.P."/>
            <person name="Gundlach H."/>
            <person name="Jiao Y."/>
            <person name="Hori C."/>
            <person name="Ishida J.K."/>
            <person name="Kasahara H."/>
            <person name="Kiba T."/>
            <person name="Kim M.S."/>
            <person name="Koo N."/>
            <person name="Laohavisit A."/>
            <person name="Lee Y.H."/>
            <person name="Lumba S."/>
            <person name="McCourt P."/>
            <person name="Mortimer J.C."/>
            <person name="Mutuku J.M."/>
            <person name="Nomura T."/>
            <person name="Sasaki-Sekimoto Y."/>
            <person name="Seto Y."/>
            <person name="Wang Y."/>
            <person name="Wakatake T."/>
            <person name="Sakakibara H."/>
            <person name="Demura T."/>
            <person name="Yamaguchi S."/>
            <person name="Yoneyama K."/>
            <person name="Manabe R.I."/>
            <person name="Nelson D.C."/>
            <person name="Schulman A.H."/>
            <person name="Timko M.P."/>
            <person name="dePamphilis C.W."/>
            <person name="Choi D."/>
            <person name="Shirasu K."/>
        </authorList>
    </citation>
    <scope>NUCLEOTIDE SEQUENCE [LARGE SCALE GENOMIC DNA]</scope>
    <source>
        <strain evidence="2">cv. UVA1</strain>
    </source>
</reference>
<gene>
    <name evidence="1" type="ORF">STAS_05594</name>
</gene>
<name>A0A5A7PBB4_STRAF</name>
<comment type="caution">
    <text evidence="1">The sequence shown here is derived from an EMBL/GenBank/DDBJ whole genome shotgun (WGS) entry which is preliminary data.</text>
</comment>
<dbReference type="AlphaFoldDB" id="A0A5A7PBB4"/>
<proteinExistence type="predicted"/>
<accession>A0A5A7PBB4</accession>
<protein>
    <submittedName>
        <fullName evidence="1">Protein kinase superfamily protein</fullName>
    </submittedName>
</protein>
<sequence>MAARGFPAKAASLAPPPSATGISPEIISLRKKNGVANGTKWCWHVVAAVGFKGKRHKIPHDMNPQIAAIIVSCWAKVKRGGVERWPDEISPFNDVSSKGYASLDSVSSRKHFAPSIASNVANWPLSSSSATSSTLVLLVLTWPSIPVHRHLKQQVKHLLEAIVPAYTSQTLSSPS</sequence>
<keyword evidence="1" id="KW-0808">Transferase</keyword>
<evidence type="ECO:0000313" key="1">
    <source>
        <dbReference type="EMBL" id="GER29707.1"/>
    </source>
</evidence>
<dbReference type="Proteomes" id="UP000325081">
    <property type="component" value="Unassembled WGS sequence"/>
</dbReference>
<keyword evidence="2" id="KW-1185">Reference proteome</keyword>